<feature type="compositionally biased region" description="Polar residues" evidence="1">
    <location>
        <begin position="36"/>
        <end position="53"/>
    </location>
</feature>
<keyword evidence="3" id="KW-1185">Reference proteome</keyword>
<protein>
    <submittedName>
        <fullName evidence="2">Uncharacterized protein</fullName>
    </submittedName>
</protein>
<gene>
    <name evidence="2" type="ORF">AQJ30_33890</name>
</gene>
<dbReference type="AlphaFoldDB" id="A0A117QKJ2"/>
<evidence type="ECO:0000256" key="1">
    <source>
        <dbReference type="SAM" id="MobiDB-lite"/>
    </source>
</evidence>
<comment type="caution">
    <text evidence="2">The sequence shown here is derived from an EMBL/GenBank/DDBJ whole genome shotgun (WGS) entry which is preliminary data.</text>
</comment>
<dbReference type="RefSeq" id="WP_067241500.1">
    <property type="nucleotide sequence ID" value="NZ_KQ948565.1"/>
</dbReference>
<feature type="compositionally biased region" description="Acidic residues" evidence="1">
    <location>
        <begin position="84"/>
        <end position="96"/>
    </location>
</feature>
<organism evidence="2 3">
    <name type="scientific">Streptomyces longwoodensis</name>
    <dbReference type="NCBI Taxonomy" id="68231"/>
    <lineage>
        <taxon>Bacteria</taxon>
        <taxon>Bacillati</taxon>
        <taxon>Actinomycetota</taxon>
        <taxon>Actinomycetes</taxon>
        <taxon>Kitasatosporales</taxon>
        <taxon>Streptomycetaceae</taxon>
        <taxon>Streptomyces</taxon>
    </lineage>
</organism>
<evidence type="ECO:0000313" key="2">
    <source>
        <dbReference type="EMBL" id="KUN33444.1"/>
    </source>
</evidence>
<evidence type="ECO:0000313" key="3">
    <source>
        <dbReference type="Proteomes" id="UP000053271"/>
    </source>
</evidence>
<reference evidence="2 3" key="1">
    <citation type="submission" date="2015-10" db="EMBL/GenBank/DDBJ databases">
        <title>Draft genome sequence of Streptomyces longwoodensis DSM 41677, type strain for the species Streptomyces longwoodensis.</title>
        <authorList>
            <person name="Ruckert C."/>
            <person name="Winkler A."/>
            <person name="Kalinowski J."/>
            <person name="Kampfer P."/>
            <person name="Glaeser S."/>
        </authorList>
    </citation>
    <scope>NUCLEOTIDE SEQUENCE [LARGE SCALE GENOMIC DNA]</scope>
    <source>
        <strain evidence="2 3">DSM 41677</strain>
    </source>
</reference>
<feature type="region of interest" description="Disordered" evidence="1">
    <location>
        <begin position="1"/>
        <end position="96"/>
    </location>
</feature>
<feature type="compositionally biased region" description="Acidic residues" evidence="1">
    <location>
        <begin position="1"/>
        <end position="13"/>
    </location>
</feature>
<accession>A0A117QKJ2</accession>
<dbReference type="Proteomes" id="UP000053271">
    <property type="component" value="Unassembled WGS sequence"/>
</dbReference>
<name>A0A117QKJ2_9ACTN</name>
<feature type="compositionally biased region" description="Basic and acidic residues" evidence="1">
    <location>
        <begin position="14"/>
        <end position="31"/>
    </location>
</feature>
<dbReference type="EMBL" id="LMWS01000053">
    <property type="protein sequence ID" value="KUN33444.1"/>
    <property type="molecule type" value="Genomic_DNA"/>
</dbReference>
<proteinExistence type="predicted"/>
<sequence>MSEGTDTADQEEQRDDHGADYARARDPEEPGAHSGAESQAQDRTVPGTASSKEGYQPDHGTTAGRPLEGVEVPEGTAGAAAEAPDGEDDGGSADRG</sequence>
<dbReference type="GeneID" id="91429572"/>
<feature type="compositionally biased region" description="Low complexity" evidence="1">
    <location>
        <begin position="69"/>
        <end position="83"/>
    </location>
</feature>
<dbReference type="STRING" id="68231.AQJ30_33890"/>